<feature type="compositionally biased region" description="Basic and acidic residues" evidence="1">
    <location>
        <begin position="452"/>
        <end position="463"/>
    </location>
</feature>
<feature type="region of interest" description="Disordered" evidence="1">
    <location>
        <begin position="257"/>
        <end position="500"/>
    </location>
</feature>
<gene>
    <name evidence="2" type="ORF">Daesc_004974</name>
</gene>
<accession>A0AAX6MJR1</accession>
<dbReference type="PANTHER" id="PTHR35006">
    <property type="entry name" value="GLYOXALASE FAMILY PROTEIN (AFU_ORTHOLOGUE AFUA_5G14830)"/>
    <property type="match status" value="1"/>
</dbReference>
<evidence type="ECO:0008006" key="4">
    <source>
        <dbReference type="Google" id="ProtNLM"/>
    </source>
</evidence>
<name>A0AAX6MJR1_9PEZI</name>
<feature type="compositionally biased region" description="Polar residues" evidence="1">
    <location>
        <begin position="394"/>
        <end position="404"/>
    </location>
</feature>
<evidence type="ECO:0000313" key="2">
    <source>
        <dbReference type="EMBL" id="KAK6952683.1"/>
    </source>
</evidence>
<dbReference type="AlphaFoldDB" id="A0AAX6MJR1"/>
<evidence type="ECO:0000256" key="1">
    <source>
        <dbReference type="SAM" id="MobiDB-lite"/>
    </source>
</evidence>
<dbReference type="Gene3D" id="3.10.180.10">
    <property type="entry name" value="2,3-Dihydroxybiphenyl 1,2-Dioxygenase, domain 1"/>
    <property type="match status" value="1"/>
</dbReference>
<feature type="compositionally biased region" description="Low complexity" evidence="1">
    <location>
        <begin position="201"/>
        <end position="213"/>
    </location>
</feature>
<organism evidence="2 3">
    <name type="scientific">Daldinia eschscholtzii</name>
    <dbReference type="NCBI Taxonomy" id="292717"/>
    <lineage>
        <taxon>Eukaryota</taxon>
        <taxon>Fungi</taxon>
        <taxon>Dikarya</taxon>
        <taxon>Ascomycota</taxon>
        <taxon>Pezizomycotina</taxon>
        <taxon>Sordariomycetes</taxon>
        <taxon>Xylariomycetidae</taxon>
        <taxon>Xylariales</taxon>
        <taxon>Hypoxylaceae</taxon>
        <taxon>Daldinia</taxon>
    </lineage>
</organism>
<evidence type="ECO:0000313" key="3">
    <source>
        <dbReference type="Proteomes" id="UP001369815"/>
    </source>
</evidence>
<feature type="region of interest" description="Disordered" evidence="1">
    <location>
        <begin position="194"/>
        <end position="222"/>
    </location>
</feature>
<sequence>MQVLPFIQVKDLAPSASFYAAVAQPLGLRYISATPTSVVFGDTAPPSPEPVFEVKQNDNPDSHFVKPCRLVLSATSPSAVAAFHEAALRSNPDLKDGSHAVNYLRIQKPASGEETRAIVGDFDGNIMEIIHANSSKKYAASRTGSTVSRSHSSAQESSRVLDWTLDVGAPMVPLPRSIASSAAPSTTVGSYVSFSEPYTGSPKSSTTSPTIETPPEEAPKGLNTTTVLGAVFGLAVGAAVGGALTYNSLKNKQEQDPMAFQGHDMPPFARRSTYPEQSPDRPRYYPPSSFNGGGSRGRMVEDVDDRSSRYSSHYTTGSRSRGRSEASSSRRPFMIDEHEYKSNSGSKYRDSSRRPMEAEYRSNTGRSRNSHAPDSRSHASSRHSPDSESDWCTYVSSKHTTASSRPRDTEAETYVSARTDKSAGTVRGARISPPRAPSKAGSRYSSAALKGSSDRRAPRRTESHAGSGFAVWDDDDAGSVAPSDSISNIGSRHGRRSQYV</sequence>
<feature type="compositionally biased region" description="Low complexity" evidence="1">
    <location>
        <begin position="309"/>
        <end position="331"/>
    </location>
</feature>
<feature type="compositionally biased region" description="Basic and acidic residues" evidence="1">
    <location>
        <begin position="298"/>
        <end position="308"/>
    </location>
</feature>
<dbReference type="InterPro" id="IPR029068">
    <property type="entry name" value="Glyas_Bleomycin-R_OHBP_Dase"/>
</dbReference>
<dbReference type="PANTHER" id="PTHR35006:SF3">
    <property type="entry name" value="GLYOXALASE FAMILY PROTEIN (AFU_ORTHOLOGUE AFUA_3G06020)"/>
    <property type="match status" value="1"/>
</dbReference>
<feature type="compositionally biased region" description="Basic and acidic residues" evidence="1">
    <location>
        <begin position="333"/>
        <end position="360"/>
    </location>
</feature>
<protein>
    <recommendedName>
        <fullName evidence="4">VOC domain-containing protein</fullName>
    </recommendedName>
</protein>
<reference evidence="2 3" key="1">
    <citation type="journal article" date="2024" name="Front Chem Biol">
        <title>Unveiling the potential of Daldinia eschscholtzii MFLUCC 19-0629 through bioactivity and bioinformatics studies for enhanced sustainable agriculture production.</title>
        <authorList>
            <person name="Brooks S."/>
            <person name="Weaver J.A."/>
            <person name="Klomchit A."/>
            <person name="Alharthi S.A."/>
            <person name="Onlamun T."/>
            <person name="Nurani R."/>
            <person name="Vong T.K."/>
            <person name="Alberti F."/>
            <person name="Greco C."/>
        </authorList>
    </citation>
    <scope>NUCLEOTIDE SEQUENCE [LARGE SCALE GENOMIC DNA]</scope>
    <source>
        <strain evidence="2">MFLUCC 19-0629</strain>
    </source>
</reference>
<dbReference type="EMBL" id="JBANMG010000005">
    <property type="protein sequence ID" value="KAK6952683.1"/>
    <property type="molecule type" value="Genomic_DNA"/>
</dbReference>
<comment type="caution">
    <text evidence="2">The sequence shown here is derived from an EMBL/GenBank/DDBJ whole genome shotgun (WGS) entry which is preliminary data.</text>
</comment>
<proteinExistence type="predicted"/>
<feature type="compositionally biased region" description="Polar residues" evidence="1">
    <location>
        <begin position="361"/>
        <end position="370"/>
    </location>
</feature>
<dbReference type="Proteomes" id="UP001369815">
    <property type="component" value="Unassembled WGS sequence"/>
</dbReference>
<keyword evidence="3" id="KW-1185">Reference proteome</keyword>